<keyword evidence="2" id="KW-1185">Reference proteome</keyword>
<proteinExistence type="predicted"/>
<sequence>MLRPSGTFGRSLRVSATPPLVRQASRLTSCGRHPALSSCFYGAPAPPALQLRSPPWGTQPERRVSERWGAHVCKCAPPPLSVAGFSGGAADQQAPEVSCLLLVLVAAPWQGSLCVFWRAQASVRRRVFLSPRGRRTLLRTWRGTMGRRASPRSLGCHTPFRTQQGTVGRRASPGKSGWRTCNIERRVPLPPSFTGPRVLAHSSCTALSRGVGRGLRLLLIFFLCAGSFRCDAEN</sequence>
<dbReference type="EMBL" id="JANPWB010000016">
    <property type="protein sequence ID" value="KAJ1082586.1"/>
    <property type="molecule type" value="Genomic_DNA"/>
</dbReference>
<protein>
    <submittedName>
        <fullName evidence="1">Uncharacterized protein</fullName>
    </submittedName>
</protein>
<dbReference type="AlphaFoldDB" id="A0AAV7KT15"/>
<dbReference type="Proteomes" id="UP001066276">
    <property type="component" value="Chromosome 12"/>
</dbReference>
<evidence type="ECO:0000313" key="2">
    <source>
        <dbReference type="Proteomes" id="UP001066276"/>
    </source>
</evidence>
<reference evidence="1" key="1">
    <citation type="journal article" date="2022" name="bioRxiv">
        <title>Sequencing and chromosome-scale assembly of the giantPleurodeles waltlgenome.</title>
        <authorList>
            <person name="Brown T."/>
            <person name="Elewa A."/>
            <person name="Iarovenko S."/>
            <person name="Subramanian E."/>
            <person name="Araus A.J."/>
            <person name="Petzold A."/>
            <person name="Susuki M."/>
            <person name="Suzuki K.-i.T."/>
            <person name="Hayashi T."/>
            <person name="Toyoda A."/>
            <person name="Oliveira C."/>
            <person name="Osipova E."/>
            <person name="Leigh N.D."/>
            <person name="Simon A."/>
            <person name="Yun M.H."/>
        </authorList>
    </citation>
    <scope>NUCLEOTIDE SEQUENCE</scope>
    <source>
        <strain evidence="1">20211129_DDA</strain>
        <tissue evidence="1">Liver</tissue>
    </source>
</reference>
<comment type="caution">
    <text evidence="1">The sequence shown here is derived from an EMBL/GenBank/DDBJ whole genome shotgun (WGS) entry which is preliminary data.</text>
</comment>
<accession>A0AAV7KT15</accession>
<evidence type="ECO:0000313" key="1">
    <source>
        <dbReference type="EMBL" id="KAJ1082586.1"/>
    </source>
</evidence>
<organism evidence="1 2">
    <name type="scientific">Pleurodeles waltl</name>
    <name type="common">Iberian ribbed newt</name>
    <dbReference type="NCBI Taxonomy" id="8319"/>
    <lineage>
        <taxon>Eukaryota</taxon>
        <taxon>Metazoa</taxon>
        <taxon>Chordata</taxon>
        <taxon>Craniata</taxon>
        <taxon>Vertebrata</taxon>
        <taxon>Euteleostomi</taxon>
        <taxon>Amphibia</taxon>
        <taxon>Batrachia</taxon>
        <taxon>Caudata</taxon>
        <taxon>Salamandroidea</taxon>
        <taxon>Salamandridae</taxon>
        <taxon>Pleurodelinae</taxon>
        <taxon>Pleurodeles</taxon>
    </lineage>
</organism>
<name>A0AAV7KT15_PLEWA</name>
<gene>
    <name evidence="1" type="ORF">NDU88_002751</name>
</gene>